<dbReference type="Gene3D" id="1.10.150.240">
    <property type="entry name" value="Putative phosphatase, domain 2"/>
    <property type="match status" value="1"/>
</dbReference>
<keyword evidence="3" id="KW-0597">Phosphoprotein</keyword>
<dbReference type="Gene3D" id="3.40.50.1000">
    <property type="entry name" value="HAD superfamily/HAD-like"/>
    <property type="match status" value="1"/>
</dbReference>
<comment type="cofactor">
    <cofactor evidence="1">
        <name>Mg(2+)</name>
        <dbReference type="ChEBI" id="CHEBI:18420"/>
    </cofactor>
</comment>
<sequence>MIGLPSSVTALLFDLDGVLTSTAVIHSQAWKQAFDTFLQTYPADDATQKRPFDQNDYLRYVDGRSRDDGITTFLRSRNITLPPGSPDDGPHDATVAGIGNTKNALFLDILKTTGAQAYPDAITYLNAAREAQLAIAVVTSSKNGAEILRATGLESYVQARVDGLVIAEQGLAGKPAPDSFLAGAKALGVAPAQAAVFEDAVSGVQAGHAGDFGHVVGVDRTEGDTHRHELEQAGADVVVDALTELLDPR</sequence>
<dbReference type="InterPro" id="IPR023198">
    <property type="entry name" value="PGP-like_dom2"/>
</dbReference>
<dbReference type="NCBIfam" id="TIGR02009">
    <property type="entry name" value="PGMB-YQAB-SF"/>
    <property type="match status" value="1"/>
</dbReference>
<comment type="similarity">
    <text evidence="2">Belongs to the HAD-like hydrolase superfamily. CbbY/CbbZ/Gph/YieH family.</text>
</comment>
<dbReference type="InterPro" id="IPR006439">
    <property type="entry name" value="HAD-SF_hydro_IA"/>
</dbReference>
<evidence type="ECO:0000256" key="1">
    <source>
        <dbReference type="ARBA" id="ARBA00001946"/>
    </source>
</evidence>
<evidence type="ECO:0000256" key="5">
    <source>
        <dbReference type="ARBA" id="ARBA00022842"/>
    </source>
</evidence>
<evidence type="ECO:0000256" key="4">
    <source>
        <dbReference type="ARBA" id="ARBA00022723"/>
    </source>
</evidence>
<dbReference type="InterPro" id="IPR023214">
    <property type="entry name" value="HAD_sf"/>
</dbReference>
<gene>
    <name evidence="11" type="ORF">CSW57_16600</name>
</gene>
<evidence type="ECO:0000256" key="9">
    <source>
        <dbReference type="ARBA" id="ARBA00044968"/>
    </source>
</evidence>
<keyword evidence="6" id="KW-0413">Isomerase</keyword>
<comment type="catalytic activity">
    <reaction evidence="8">
        <text>beta-D-glucose 1-phosphate = beta-D-glucose 6-phosphate</text>
        <dbReference type="Rhea" id="RHEA:20113"/>
        <dbReference type="ChEBI" id="CHEBI:57684"/>
        <dbReference type="ChEBI" id="CHEBI:58247"/>
        <dbReference type="EC" id="5.4.2.6"/>
    </reaction>
</comment>
<evidence type="ECO:0000256" key="8">
    <source>
        <dbReference type="ARBA" id="ARBA00044926"/>
    </source>
</evidence>
<name>A0A2G3PHV8_WILMA</name>
<evidence type="ECO:0000256" key="10">
    <source>
        <dbReference type="ARBA" id="ARBA00044991"/>
    </source>
</evidence>
<dbReference type="SFLD" id="SFLDG01129">
    <property type="entry name" value="C1.5:_HAD__Beta-PGM__Phosphata"/>
    <property type="match status" value="1"/>
</dbReference>
<evidence type="ECO:0000256" key="2">
    <source>
        <dbReference type="ARBA" id="ARBA00006171"/>
    </source>
</evidence>
<proteinExistence type="inferred from homology"/>
<dbReference type="Proteomes" id="UP000225108">
    <property type="component" value="Unassembled WGS sequence"/>
</dbReference>
<dbReference type="SUPFAM" id="SSF56784">
    <property type="entry name" value="HAD-like"/>
    <property type="match status" value="1"/>
</dbReference>
<reference evidence="11 12" key="1">
    <citation type="submission" date="2017-10" db="EMBL/GenBank/DDBJ databases">
        <title>The draft genome sequence of Williamsia sp. BULT 1.1 isolated from the semi-arid grassland soils from South Africa.</title>
        <authorList>
            <person name="Kabwe M.H."/>
            <person name="Govender N."/>
            <person name="Mutseka Lunga P."/>
            <person name="Vikram S."/>
            <person name="Makhalanyane T.P."/>
        </authorList>
    </citation>
    <scope>NUCLEOTIDE SEQUENCE [LARGE SCALE GENOMIC DNA]</scope>
    <source>
        <strain evidence="11 12">BULT 1.1</strain>
    </source>
</reference>
<evidence type="ECO:0000313" key="11">
    <source>
        <dbReference type="EMBL" id="PHV65399.1"/>
    </source>
</evidence>
<dbReference type="InterPro" id="IPR051600">
    <property type="entry name" value="Beta-PGM-like"/>
</dbReference>
<evidence type="ECO:0000256" key="3">
    <source>
        <dbReference type="ARBA" id="ARBA00022553"/>
    </source>
</evidence>
<dbReference type="EC" id="5.4.2.6" evidence="9"/>
<dbReference type="EMBL" id="PEBD01000010">
    <property type="protein sequence ID" value="PHV65399.1"/>
    <property type="molecule type" value="Genomic_DNA"/>
</dbReference>
<keyword evidence="7" id="KW-0119">Carbohydrate metabolism</keyword>
<dbReference type="Pfam" id="PF00702">
    <property type="entry name" value="Hydrolase"/>
    <property type="match status" value="1"/>
</dbReference>
<dbReference type="SFLD" id="SFLDS00003">
    <property type="entry name" value="Haloacid_Dehalogenase"/>
    <property type="match status" value="1"/>
</dbReference>
<dbReference type="AlphaFoldDB" id="A0A2G3PHV8"/>
<organism evidence="11 12">
    <name type="scientific">Williamsia marianensis</name>
    <dbReference type="NCBI Taxonomy" id="85044"/>
    <lineage>
        <taxon>Bacteria</taxon>
        <taxon>Bacillati</taxon>
        <taxon>Actinomycetota</taxon>
        <taxon>Actinomycetes</taxon>
        <taxon>Mycobacteriales</taxon>
        <taxon>Nocardiaceae</taxon>
        <taxon>Williamsia</taxon>
    </lineage>
</organism>
<keyword evidence="5" id="KW-0460">Magnesium</keyword>
<dbReference type="GO" id="GO:0046872">
    <property type="term" value="F:metal ion binding"/>
    <property type="evidence" value="ECO:0007669"/>
    <property type="project" value="UniProtKB-KW"/>
</dbReference>
<dbReference type="NCBIfam" id="TIGR01509">
    <property type="entry name" value="HAD-SF-IA-v3"/>
    <property type="match status" value="1"/>
</dbReference>
<dbReference type="RefSeq" id="WP_099383791.1">
    <property type="nucleotide sequence ID" value="NZ_PEBD01000010.1"/>
</dbReference>
<accession>A0A2G3PHV8</accession>
<dbReference type="GO" id="GO:0008801">
    <property type="term" value="F:beta-phosphoglucomutase activity"/>
    <property type="evidence" value="ECO:0007669"/>
    <property type="project" value="UniProtKB-EC"/>
</dbReference>
<evidence type="ECO:0000256" key="7">
    <source>
        <dbReference type="ARBA" id="ARBA00023277"/>
    </source>
</evidence>
<comment type="caution">
    <text evidence="11">The sequence shown here is derived from an EMBL/GenBank/DDBJ whole genome shotgun (WGS) entry which is preliminary data.</text>
</comment>
<dbReference type="PANTHER" id="PTHR46193">
    <property type="entry name" value="6-PHOSPHOGLUCONATE PHOSPHATASE"/>
    <property type="match status" value="1"/>
</dbReference>
<dbReference type="InterPro" id="IPR010976">
    <property type="entry name" value="B-phosphoglucomutase_hydrolase"/>
</dbReference>
<keyword evidence="4" id="KW-0479">Metal-binding</keyword>
<evidence type="ECO:0000256" key="6">
    <source>
        <dbReference type="ARBA" id="ARBA00023235"/>
    </source>
</evidence>
<dbReference type="InterPro" id="IPR036412">
    <property type="entry name" value="HAD-like_sf"/>
</dbReference>
<protein>
    <recommendedName>
        <fullName evidence="10">Beta-phosphoglucomutase</fullName>
        <ecNumber evidence="9">5.4.2.6</ecNumber>
    </recommendedName>
</protein>
<dbReference type="PANTHER" id="PTHR46193:SF18">
    <property type="entry name" value="HEXITOL PHOSPHATASE B"/>
    <property type="match status" value="1"/>
</dbReference>
<evidence type="ECO:0000313" key="12">
    <source>
        <dbReference type="Proteomes" id="UP000225108"/>
    </source>
</evidence>